<evidence type="ECO:0000313" key="2">
    <source>
        <dbReference type="EMBL" id="TDT89197.1"/>
    </source>
</evidence>
<dbReference type="Proteomes" id="UP000295506">
    <property type="component" value="Unassembled WGS sequence"/>
</dbReference>
<protein>
    <submittedName>
        <fullName evidence="2">Tetratricopeptide repeat protein</fullName>
    </submittedName>
</protein>
<dbReference type="Gene3D" id="1.25.40.10">
    <property type="entry name" value="Tetratricopeptide repeat domain"/>
    <property type="match status" value="2"/>
</dbReference>
<dbReference type="PANTHER" id="PTHR46082:SF6">
    <property type="entry name" value="AAA+ ATPASE DOMAIN-CONTAINING PROTEIN-RELATED"/>
    <property type="match status" value="1"/>
</dbReference>
<organism evidence="2 4">
    <name type="scientific">Pseudodesulfovibrio indicus</name>
    <dbReference type="NCBI Taxonomy" id="1716143"/>
    <lineage>
        <taxon>Bacteria</taxon>
        <taxon>Pseudomonadati</taxon>
        <taxon>Thermodesulfobacteriota</taxon>
        <taxon>Desulfovibrionia</taxon>
        <taxon>Desulfovibrionales</taxon>
        <taxon>Desulfovibrionaceae</taxon>
    </lineage>
</organism>
<name>A0A126QK53_9BACT</name>
<proteinExistence type="predicted"/>
<dbReference type="InterPro" id="IPR053137">
    <property type="entry name" value="NLR-like"/>
</dbReference>
<dbReference type="SUPFAM" id="SSF48452">
    <property type="entry name" value="TPR-like"/>
    <property type="match status" value="2"/>
</dbReference>
<dbReference type="SMART" id="SM00028">
    <property type="entry name" value="TPR"/>
    <property type="match status" value="5"/>
</dbReference>
<reference evidence="2 4" key="2">
    <citation type="submission" date="2019-03" db="EMBL/GenBank/DDBJ databases">
        <title>Genomic Encyclopedia of Type Strains, Phase IV (KMG-IV): sequencing the most valuable type-strain genomes for metagenomic binning, comparative biology and taxonomic classification.</title>
        <authorList>
            <person name="Goeker M."/>
        </authorList>
    </citation>
    <scope>NUCLEOTIDE SEQUENCE [LARGE SCALE GENOMIC DNA]</scope>
    <source>
        <strain evidence="2 4">DSM 101483</strain>
    </source>
</reference>
<dbReference type="InterPro" id="IPR019734">
    <property type="entry name" value="TPR_rpt"/>
</dbReference>
<dbReference type="PANTHER" id="PTHR46082">
    <property type="entry name" value="ATP/GTP-BINDING PROTEIN-RELATED"/>
    <property type="match status" value="1"/>
</dbReference>
<evidence type="ECO:0000313" key="1">
    <source>
        <dbReference type="EMBL" id="AMK10412.1"/>
    </source>
</evidence>
<dbReference type="InterPro" id="IPR011990">
    <property type="entry name" value="TPR-like_helical_dom_sf"/>
</dbReference>
<dbReference type="RefSeq" id="WP_066800847.1">
    <property type="nucleotide sequence ID" value="NZ_CP014206.1"/>
</dbReference>
<dbReference type="KEGG" id="dej:AWY79_04415"/>
<dbReference type="EMBL" id="CP014206">
    <property type="protein sequence ID" value="AMK10412.1"/>
    <property type="molecule type" value="Genomic_DNA"/>
</dbReference>
<sequence length="449" mass="48156">MTDTSETRTPEEILALVREVEQEAPGGAETLFMAAMLADASLPYDFALSVDGTPHNPALINPAAAFFAATAIMDPIIERGLALADADNQVFILAPGVRETLRGSLTPEQALEWGGRAVYALNLVLPDADPQHWPMVEWLMPHILACRDLAVDPGVVTAAANRVLHQAGFSLHFQQRHQEGAVLLEAALDADIRAKGERHPDITADLEGLGTVYWAAGDLARAETAFRDCLALQREIFTENNPASAPILNSLAMVLQAAGRNDEAERTLRDCLALLRGAGAERHPATASCLNNLALVLEGAGRTREALGAALQSLELNGSLYGELHPDTASGHNVVALLLDGVGDGAGAEDHFRKSLAIRERLYGNDHPETAQAECNLALFLASARREAEAFDHFERGFSAYEYSLGPDHPYMETALAGMIEFLEQAAAADSPLGERARARLKAIVQRAG</sequence>
<accession>A0A126QK53</accession>
<gene>
    <name evidence="1" type="ORF">AWY79_04415</name>
    <name evidence="2" type="ORF">EDC59_104190</name>
</gene>
<evidence type="ECO:0000313" key="3">
    <source>
        <dbReference type="Proteomes" id="UP000055611"/>
    </source>
</evidence>
<evidence type="ECO:0000313" key="4">
    <source>
        <dbReference type="Proteomes" id="UP000295506"/>
    </source>
</evidence>
<reference evidence="1 3" key="1">
    <citation type="journal article" date="2016" name="Front. Microbiol.">
        <title>Genome Sequence of the Piezophilic, Mesophilic Sulfate-Reducing Bacterium Desulfovibrio indicus J2T.</title>
        <authorList>
            <person name="Cao J."/>
            <person name="Maignien L."/>
            <person name="Shao Z."/>
            <person name="Alain K."/>
            <person name="Jebbar M."/>
        </authorList>
    </citation>
    <scope>NUCLEOTIDE SEQUENCE [LARGE SCALE GENOMIC DNA]</scope>
    <source>
        <strain evidence="1 3">J2</strain>
    </source>
</reference>
<dbReference type="AlphaFoldDB" id="A0A126QK53"/>
<keyword evidence="3" id="KW-1185">Reference proteome</keyword>
<dbReference type="Pfam" id="PF13424">
    <property type="entry name" value="TPR_12"/>
    <property type="match status" value="3"/>
</dbReference>
<dbReference type="OrthoDB" id="5456007at2"/>
<dbReference type="EMBL" id="SOBK01000004">
    <property type="protein sequence ID" value="TDT89197.1"/>
    <property type="molecule type" value="Genomic_DNA"/>
</dbReference>
<dbReference type="Proteomes" id="UP000055611">
    <property type="component" value="Chromosome"/>
</dbReference>